<feature type="region of interest" description="Disordered" evidence="3">
    <location>
        <begin position="1122"/>
        <end position="1385"/>
    </location>
</feature>
<feature type="compositionally biased region" description="Polar residues" evidence="3">
    <location>
        <begin position="1370"/>
        <end position="1385"/>
    </location>
</feature>
<feature type="region of interest" description="Disordered" evidence="3">
    <location>
        <begin position="1038"/>
        <end position="1106"/>
    </location>
</feature>
<dbReference type="Gene3D" id="2.30.30.940">
    <property type="match status" value="1"/>
</dbReference>
<dbReference type="SUPFAM" id="SSF52540">
    <property type="entry name" value="P-loop containing nucleoside triphosphate hydrolases"/>
    <property type="match status" value="2"/>
</dbReference>
<proteinExistence type="predicted"/>
<feature type="domain" description="DNA helicase B winged helix" evidence="5">
    <location>
        <begin position="248"/>
        <end position="355"/>
    </location>
</feature>
<feature type="compositionally biased region" description="Polar residues" evidence="3">
    <location>
        <begin position="519"/>
        <end position="534"/>
    </location>
</feature>
<dbReference type="Gene3D" id="3.40.50.300">
    <property type="entry name" value="P-loop containing nucleotide triphosphate hydrolases"/>
    <property type="match status" value="2"/>
</dbReference>
<evidence type="ECO:0000313" key="6">
    <source>
        <dbReference type="EMBL" id="KAK6482351.1"/>
    </source>
</evidence>
<feature type="compositionally biased region" description="Polar residues" evidence="3">
    <location>
        <begin position="1338"/>
        <end position="1361"/>
    </location>
</feature>
<dbReference type="CDD" id="cd17933">
    <property type="entry name" value="DEXSc_RecD-like"/>
    <property type="match status" value="1"/>
</dbReference>
<organism evidence="6 7">
    <name type="scientific">Huso huso</name>
    <name type="common">Beluga</name>
    <name type="synonym">Acipenser huso</name>
    <dbReference type="NCBI Taxonomy" id="61971"/>
    <lineage>
        <taxon>Eukaryota</taxon>
        <taxon>Metazoa</taxon>
        <taxon>Chordata</taxon>
        <taxon>Craniata</taxon>
        <taxon>Vertebrata</taxon>
        <taxon>Euteleostomi</taxon>
        <taxon>Actinopterygii</taxon>
        <taxon>Chondrostei</taxon>
        <taxon>Acipenseriformes</taxon>
        <taxon>Acipenseridae</taxon>
        <taxon>Huso</taxon>
    </lineage>
</organism>
<name>A0ABR0ZC17_HUSHU</name>
<feature type="compositionally biased region" description="Polar residues" evidence="3">
    <location>
        <begin position="1306"/>
        <end position="1317"/>
    </location>
</feature>
<feature type="region of interest" description="Disordered" evidence="3">
    <location>
        <begin position="516"/>
        <end position="540"/>
    </location>
</feature>
<dbReference type="EMBL" id="JAHFZB010000013">
    <property type="protein sequence ID" value="KAK6482351.1"/>
    <property type="molecule type" value="Genomic_DNA"/>
</dbReference>
<dbReference type="InterPro" id="IPR027417">
    <property type="entry name" value="P-loop_NTPase"/>
</dbReference>
<keyword evidence="7" id="KW-1185">Reference proteome</keyword>
<keyword evidence="1" id="KW-0547">Nucleotide-binding</keyword>
<feature type="domain" description="UvrD-like helicase C-terminal" evidence="4">
    <location>
        <begin position="864"/>
        <end position="910"/>
    </location>
</feature>
<keyword evidence="6" id="KW-0347">Helicase</keyword>
<dbReference type="InterPro" id="IPR058839">
    <property type="entry name" value="WHD_HELB"/>
</dbReference>
<feature type="compositionally biased region" description="Basic and acidic residues" evidence="3">
    <location>
        <begin position="921"/>
        <end position="947"/>
    </location>
</feature>
<feature type="compositionally biased region" description="Low complexity" evidence="3">
    <location>
        <begin position="952"/>
        <end position="966"/>
    </location>
</feature>
<dbReference type="Pfam" id="PF13538">
    <property type="entry name" value="UvrD_C_2"/>
    <property type="match status" value="1"/>
</dbReference>
<feature type="region of interest" description="Disordered" evidence="3">
    <location>
        <begin position="921"/>
        <end position="988"/>
    </location>
</feature>
<dbReference type="PANTHER" id="PTHR43788">
    <property type="entry name" value="DNA2/NAM7 HELICASE FAMILY MEMBER"/>
    <property type="match status" value="1"/>
</dbReference>
<comment type="caution">
    <text evidence="6">The sequence shown here is derived from an EMBL/GenBank/DDBJ whole genome shotgun (WGS) entry which is preliminary data.</text>
</comment>
<feature type="compositionally biased region" description="Polar residues" evidence="3">
    <location>
        <begin position="1167"/>
        <end position="1190"/>
    </location>
</feature>
<gene>
    <name evidence="6" type="ORF">HHUSO_G15337</name>
</gene>
<dbReference type="Proteomes" id="UP001369086">
    <property type="component" value="Unassembled WGS sequence"/>
</dbReference>
<dbReference type="PANTHER" id="PTHR43788:SF6">
    <property type="entry name" value="DNA HELICASE B"/>
    <property type="match status" value="1"/>
</dbReference>
<sequence>MTGRRAGTRGNRTLVGYILPKKQVLRDEGAESLSEPEEDDNEPEFLDFKEMVRVSSGGQLIKSSIPPRREVDFQDLKSEWKYKLVGRFSLSDPWWEVTAPVQEGGGRSKLFLQGFPSYSLRTDLGDNPKSVIALFLKECGVVAEHVTQFMEWVPASSRLDFSNLHDLLKDFADEEYNHSDTVASDIISRISLSDAGKAVLVASQYPLVMRYVPTLVPRQFENLLKKYEGVQSDGRGEDGTGTSVLDKLEEVLRKDVWKLGFSVMTFRDLGLVRCEATLEAFRQCDLLPKIPELQRHALLLYDELKRSSREWGHTYISVENLTRALRHIPAEKTWESLEFLKDEKVVVQESKRVFLRHLYQYEKGIAECVEKLARMPPWCIDLDVKQVLRDAQINRMAVKAHRNGNESGCDDLTEDGAENTDSVHLEHSTVNGLGTDPEDQCEDSDCSVELDPDQVKAAEMMCANPVTVISGKGGCGKTTVVSLIFQAAVKSLHREEEEEVQRACKDFENDLSASEDWDTFTQNPSQPQEQSAQDSGPKKPLEVLLTAPTGRAASLLQKRTGFEAYTLHQVLWSYMNVEKNEEGNPLNWKFNAVRIFVVDEGSLVSVQILYSVLSMLMKHTQLRKLVILGDVRQLPSIEPGNTLADMFNSLSEIRWAIEMKKNHRAESQLIVDNAARIADNGLKGCYKPLDFDAVLAVSGSGSAVSMPSPDKRFILLTLPLTDSSFELQDAIKLLLESAPGLEDDNCSQFIAFRRKDCELINELCCKHYSNHLTKNHKNKQVFQPRDKVCCTKNGNVLERTKEKELNMKIDEKSKESVRLCNGEIFFITEDEEKDKKRYLTLDDRDGRQVCVSFKELQKECRLTHAWARTIHTFQGSEAETVVYVLGPAGRQNWQHVYTAVTRGRKRVYVVAQKSNLIKTVESKSPRRNTRLRELIRERMTRGRREGCGDLLSQGQGSSTQTASQQQPKPATGLGGWSYTQSTPEAHPRNHAGMAFFATPLFQRNLRGEKQGTDIETGDAALLDDVTFSQAYTWSPMDSLNMSSSPAEEEEPLQMSSPDSEVRAGGSDQGSTSVEMVNCEGLASSSYSSGSKRQSCSTDQHKTPTKHPKVLLVESPLGCSKLQSLPHPATGQDPDSCSILLPSEQPLTQPAVPSCSPLNSPYPATGQDPDSSLTQPQDRTQTAVPSRSPLNSPQPQPAVPGQDPDSSLTQDPTAVPGQDRTQTAVPSQPSPLNSPHPATGQDPGSCSNPGSCSIPSEQPLTQPQDRTQTAPQDRTQAAVPSRSPLNSPHPATGQDPGSSPHPATGQDPDSCSILNSPSPRHRTGPPSPLNSPHPATGQDPDSSLTQPQDRTQTAVPSRSPLNSPHPGTGQDPGSCSNPLPHTDNPT</sequence>
<protein>
    <submittedName>
        <fullName evidence="6">DNA helicase B isoform X1</fullName>
    </submittedName>
</protein>
<accession>A0ABR0ZC17</accession>
<dbReference type="CDD" id="cd18809">
    <property type="entry name" value="SF1_C_RecD"/>
    <property type="match status" value="1"/>
</dbReference>
<feature type="compositionally biased region" description="Polar residues" evidence="3">
    <location>
        <begin position="1241"/>
        <end position="1274"/>
    </location>
</feature>
<evidence type="ECO:0000313" key="7">
    <source>
        <dbReference type="Proteomes" id="UP001369086"/>
    </source>
</evidence>
<dbReference type="GO" id="GO:0004386">
    <property type="term" value="F:helicase activity"/>
    <property type="evidence" value="ECO:0007669"/>
    <property type="project" value="UniProtKB-KW"/>
</dbReference>
<evidence type="ECO:0000256" key="1">
    <source>
        <dbReference type="ARBA" id="ARBA00022741"/>
    </source>
</evidence>
<keyword evidence="6" id="KW-0378">Hydrolase</keyword>
<reference evidence="6 7" key="1">
    <citation type="submission" date="2021-05" db="EMBL/GenBank/DDBJ databases">
        <authorList>
            <person name="Zahm M."/>
            <person name="Klopp C."/>
            <person name="Cabau C."/>
            <person name="Kuhl H."/>
            <person name="Suciu R."/>
            <person name="Ciorpac M."/>
            <person name="Holostenco D."/>
            <person name="Gessner J."/>
            <person name="Wuertz S."/>
            <person name="Hohne C."/>
            <person name="Stock M."/>
            <person name="Gislard M."/>
            <person name="Lluch J."/>
            <person name="Milhes M."/>
            <person name="Lampietro C."/>
            <person name="Lopez Roques C."/>
            <person name="Donnadieu C."/>
            <person name="Du K."/>
            <person name="Schartl M."/>
            <person name="Guiguen Y."/>
        </authorList>
    </citation>
    <scope>NUCLEOTIDE SEQUENCE [LARGE SCALE GENOMIC DNA]</scope>
    <source>
        <strain evidence="6">Hh-F2</strain>
        <tissue evidence="6">Blood</tissue>
    </source>
</reference>
<evidence type="ECO:0000259" key="4">
    <source>
        <dbReference type="Pfam" id="PF13538"/>
    </source>
</evidence>
<evidence type="ECO:0000256" key="2">
    <source>
        <dbReference type="ARBA" id="ARBA00022840"/>
    </source>
</evidence>
<dbReference type="InterPro" id="IPR027785">
    <property type="entry name" value="UvrD-like_helicase_C"/>
</dbReference>
<evidence type="ECO:0000256" key="3">
    <source>
        <dbReference type="SAM" id="MobiDB-lite"/>
    </source>
</evidence>
<evidence type="ECO:0000259" key="5">
    <source>
        <dbReference type="Pfam" id="PF25894"/>
    </source>
</evidence>
<dbReference type="InterPro" id="IPR050534">
    <property type="entry name" value="Coronavir_polyprotein_1ab"/>
</dbReference>
<dbReference type="Pfam" id="PF13604">
    <property type="entry name" value="AAA_30"/>
    <property type="match status" value="1"/>
</dbReference>
<feature type="compositionally biased region" description="Low complexity" evidence="3">
    <location>
        <begin position="1083"/>
        <end position="1096"/>
    </location>
</feature>
<keyword evidence="2" id="KW-0067">ATP-binding</keyword>
<dbReference type="Pfam" id="PF25894">
    <property type="entry name" value="WHD_HELB"/>
    <property type="match status" value="1"/>
</dbReference>